<accession>A0A7W8QSX4</accession>
<keyword evidence="3" id="KW-1185">Reference proteome</keyword>
<evidence type="ECO:0000313" key="2">
    <source>
        <dbReference type="EMBL" id="MBB5435554.1"/>
    </source>
</evidence>
<gene>
    <name evidence="2" type="ORF">HDA36_005702</name>
</gene>
<dbReference type="RefSeq" id="WP_246528806.1">
    <property type="nucleotide sequence ID" value="NZ_BAAAJD010000180.1"/>
</dbReference>
<dbReference type="Pfam" id="PF13450">
    <property type="entry name" value="NAD_binding_8"/>
    <property type="match status" value="1"/>
</dbReference>
<dbReference type="Gene3D" id="3.50.50.60">
    <property type="entry name" value="FAD/NAD(P)-binding domain"/>
    <property type="match status" value="1"/>
</dbReference>
<dbReference type="InterPro" id="IPR036188">
    <property type="entry name" value="FAD/NAD-bd_sf"/>
</dbReference>
<sequence length="665" mass="73509">MSDQRRRPRHSDSELGMDRRISRRDFFDGASAAAVGGIAAAALAGCAPGDRDWAASPAHPASAASGADYPPGMEGLRGNTQQALSIPHSIRDGRLGSVVNTTRVNDLDEHYDLVVVGSGISGLSAAHFYKKKHPEAKILILDNHDEFGGHARRNEFRPEGREQVLIGYGGTQAIDTPSAYSETAMGLLKELGIEVDRFKDFFDQKFYDKWKLAEEGDTVFLRAEEFQTDHLAVRAKGMSVREWLAGAPLSPESVDQIAALYGDSGDDPMPGLSAQEKQERLSRISYTDYLRDVLGCNDQVVAFMETITSDEWAVPASSWGAIDAWGEGLPGFAGIGLDDSEASEYNCYSLRRFWKFDDPYIHHFPDGNASIARLLVHSLIPGSVPDADELDMESVVLAEFDYSKLDEEGQDVRLRLQSPCTGLAHDGSPSSAERVFVTYHRDGGLHRVTAGHVVMAAWHVMGKYLMQELPSAQRRAMTDASKQPLVYANVVVRNWQPWVELGMRHIRFTGGDWAVAQLDYPVSMGGYEHPEDPSEPIIIQMISAPSPGDMSLRQGAVHARHELLRRPFESFERSIRQTLNRALGDGGFDAARDIEAITVNRWGHGYAREYTRRWDSFWPNGPTPAEAARKRLGRITIANSDAAPNAYTDTAIDQAHRAVEELDEL</sequence>
<dbReference type="AlphaFoldDB" id="A0A7W8QSX4"/>
<dbReference type="PROSITE" id="PS51318">
    <property type="entry name" value="TAT"/>
    <property type="match status" value="1"/>
</dbReference>
<feature type="compositionally biased region" description="Low complexity" evidence="1">
    <location>
        <begin position="53"/>
        <end position="67"/>
    </location>
</feature>
<comment type="caution">
    <text evidence="2">The sequence shown here is derived from an EMBL/GenBank/DDBJ whole genome shotgun (WGS) entry which is preliminary data.</text>
</comment>
<organism evidence="2 3">
    <name type="scientific">Nocardiopsis composta</name>
    <dbReference type="NCBI Taxonomy" id="157465"/>
    <lineage>
        <taxon>Bacteria</taxon>
        <taxon>Bacillati</taxon>
        <taxon>Actinomycetota</taxon>
        <taxon>Actinomycetes</taxon>
        <taxon>Streptosporangiales</taxon>
        <taxon>Nocardiopsidaceae</taxon>
        <taxon>Nocardiopsis</taxon>
    </lineage>
</organism>
<proteinExistence type="predicted"/>
<feature type="region of interest" description="Disordered" evidence="1">
    <location>
        <begin position="53"/>
        <end position="79"/>
    </location>
</feature>
<dbReference type="GO" id="GO:0050289">
    <property type="term" value="F:spermidine dehydrogenase activity"/>
    <property type="evidence" value="ECO:0007669"/>
    <property type="project" value="UniProtKB-EC"/>
</dbReference>
<name>A0A7W8QSX4_9ACTN</name>
<dbReference type="EC" id="1.5.99.6" evidence="2"/>
<dbReference type="Proteomes" id="UP000572635">
    <property type="component" value="Unassembled WGS sequence"/>
</dbReference>
<keyword evidence="2" id="KW-0560">Oxidoreductase</keyword>
<dbReference type="SUPFAM" id="SSF51905">
    <property type="entry name" value="FAD/NAD(P)-binding domain"/>
    <property type="match status" value="1"/>
</dbReference>
<evidence type="ECO:0000256" key="1">
    <source>
        <dbReference type="SAM" id="MobiDB-lite"/>
    </source>
</evidence>
<protein>
    <submittedName>
        <fullName evidence="2">Spermidine dehydrogenase</fullName>
        <ecNumber evidence="2">1.5.99.6</ecNumber>
    </submittedName>
</protein>
<reference evidence="2 3" key="1">
    <citation type="submission" date="2020-08" db="EMBL/GenBank/DDBJ databases">
        <title>Sequencing the genomes of 1000 actinobacteria strains.</title>
        <authorList>
            <person name="Klenk H.-P."/>
        </authorList>
    </citation>
    <scope>NUCLEOTIDE SEQUENCE [LARGE SCALE GENOMIC DNA]</scope>
    <source>
        <strain evidence="2 3">DSM 44551</strain>
    </source>
</reference>
<dbReference type="InterPro" id="IPR006311">
    <property type="entry name" value="TAT_signal"/>
</dbReference>
<dbReference type="EMBL" id="JACHDB010000002">
    <property type="protein sequence ID" value="MBB5435554.1"/>
    <property type="molecule type" value="Genomic_DNA"/>
</dbReference>
<evidence type="ECO:0000313" key="3">
    <source>
        <dbReference type="Proteomes" id="UP000572635"/>
    </source>
</evidence>